<dbReference type="SUPFAM" id="SSF52279">
    <property type="entry name" value="Beta-D-glucan exohydrolase, C-terminal domain"/>
    <property type="match status" value="1"/>
</dbReference>
<dbReference type="InterPro" id="IPR044993">
    <property type="entry name" value="BXL"/>
</dbReference>
<name>A0A2U1NCX1_ARTAN</name>
<dbReference type="GO" id="GO:0046556">
    <property type="term" value="F:alpha-L-arabinofuranosidase activity"/>
    <property type="evidence" value="ECO:0007669"/>
    <property type="project" value="TreeGrafter"/>
</dbReference>
<dbReference type="Proteomes" id="UP000245207">
    <property type="component" value="Unassembled WGS sequence"/>
</dbReference>
<evidence type="ECO:0000256" key="3">
    <source>
        <dbReference type="ARBA" id="ARBA00023295"/>
    </source>
</evidence>
<dbReference type="PANTHER" id="PTHR42721">
    <property type="entry name" value="SUGAR HYDROLASE-RELATED"/>
    <property type="match status" value="1"/>
</dbReference>
<protein>
    <submittedName>
        <fullName evidence="5">Glycosyl hydrolase family protein</fullName>
    </submittedName>
</protein>
<dbReference type="Gene3D" id="3.40.50.1700">
    <property type="entry name" value="Glycoside hydrolase family 3 C-terminal domain"/>
    <property type="match status" value="1"/>
</dbReference>
<keyword evidence="3" id="KW-0326">Glycosidase</keyword>
<dbReference type="AlphaFoldDB" id="A0A2U1NCX1"/>
<feature type="domain" description="Glycoside hydrolase family 3 C-terminal" evidence="4">
    <location>
        <begin position="2"/>
        <end position="56"/>
    </location>
</feature>
<dbReference type="GO" id="GO:0045493">
    <property type="term" value="P:xylan catabolic process"/>
    <property type="evidence" value="ECO:0007669"/>
    <property type="project" value="InterPro"/>
</dbReference>
<sequence length="126" mass="14292">MAKKPVILVMICSGPVDISFAKRDPKIGGILWGGYPGEAGGIAHAEIIFGDHNPGPFLKFIKWARVLDPYRLPFQDFDISNYWTEPILNDTQEDCYNNLNLILEWSPFTSKELLDQLPLPYILHFG</sequence>
<dbReference type="InterPro" id="IPR002772">
    <property type="entry name" value="Glyco_hydro_3_C"/>
</dbReference>
<organism evidence="5 6">
    <name type="scientific">Artemisia annua</name>
    <name type="common">Sweet wormwood</name>
    <dbReference type="NCBI Taxonomy" id="35608"/>
    <lineage>
        <taxon>Eukaryota</taxon>
        <taxon>Viridiplantae</taxon>
        <taxon>Streptophyta</taxon>
        <taxon>Embryophyta</taxon>
        <taxon>Tracheophyta</taxon>
        <taxon>Spermatophyta</taxon>
        <taxon>Magnoliopsida</taxon>
        <taxon>eudicotyledons</taxon>
        <taxon>Gunneridae</taxon>
        <taxon>Pentapetalae</taxon>
        <taxon>asterids</taxon>
        <taxon>campanulids</taxon>
        <taxon>Asterales</taxon>
        <taxon>Asteraceae</taxon>
        <taxon>Asteroideae</taxon>
        <taxon>Anthemideae</taxon>
        <taxon>Artemisiinae</taxon>
        <taxon>Artemisia</taxon>
    </lineage>
</organism>
<dbReference type="Pfam" id="PF01915">
    <property type="entry name" value="Glyco_hydro_3_C"/>
    <property type="match status" value="1"/>
</dbReference>
<dbReference type="GO" id="GO:0031222">
    <property type="term" value="P:arabinan catabolic process"/>
    <property type="evidence" value="ECO:0007669"/>
    <property type="project" value="TreeGrafter"/>
</dbReference>
<evidence type="ECO:0000256" key="1">
    <source>
        <dbReference type="ARBA" id="ARBA00005336"/>
    </source>
</evidence>
<dbReference type="InterPro" id="IPR036881">
    <property type="entry name" value="Glyco_hydro_3_C_sf"/>
</dbReference>
<dbReference type="PANTHER" id="PTHR42721:SF3">
    <property type="entry name" value="BETA-D-XYLOSIDASE 5-RELATED"/>
    <property type="match status" value="1"/>
</dbReference>
<accession>A0A2U1NCX1</accession>
<dbReference type="GO" id="GO:0009044">
    <property type="term" value="F:xylan 1,4-beta-xylosidase activity"/>
    <property type="evidence" value="ECO:0007669"/>
    <property type="project" value="InterPro"/>
</dbReference>
<keyword evidence="2 5" id="KW-0378">Hydrolase</keyword>
<reference evidence="5 6" key="1">
    <citation type="journal article" date="2018" name="Mol. Plant">
        <title>The genome of Artemisia annua provides insight into the evolution of Asteraceae family and artemisinin biosynthesis.</title>
        <authorList>
            <person name="Shen Q."/>
            <person name="Zhang L."/>
            <person name="Liao Z."/>
            <person name="Wang S."/>
            <person name="Yan T."/>
            <person name="Shi P."/>
            <person name="Liu M."/>
            <person name="Fu X."/>
            <person name="Pan Q."/>
            <person name="Wang Y."/>
            <person name="Lv Z."/>
            <person name="Lu X."/>
            <person name="Zhang F."/>
            <person name="Jiang W."/>
            <person name="Ma Y."/>
            <person name="Chen M."/>
            <person name="Hao X."/>
            <person name="Li L."/>
            <person name="Tang Y."/>
            <person name="Lv G."/>
            <person name="Zhou Y."/>
            <person name="Sun X."/>
            <person name="Brodelius P.E."/>
            <person name="Rose J.K.C."/>
            <person name="Tang K."/>
        </authorList>
    </citation>
    <scope>NUCLEOTIDE SEQUENCE [LARGE SCALE GENOMIC DNA]</scope>
    <source>
        <strain evidence="6">cv. Huhao1</strain>
        <tissue evidence="5">Leaf</tissue>
    </source>
</reference>
<dbReference type="OrthoDB" id="1731977at2759"/>
<evidence type="ECO:0000313" key="6">
    <source>
        <dbReference type="Proteomes" id="UP000245207"/>
    </source>
</evidence>
<evidence type="ECO:0000313" key="5">
    <source>
        <dbReference type="EMBL" id="PWA71327.1"/>
    </source>
</evidence>
<evidence type="ECO:0000259" key="4">
    <source>
        <dbReference type="Pfam" id="PF01915"/>
    </source>
</evidence>
<evidence type="ECO:0000256" key="2">
    <source>
        <dbReference type="ARBA" id="ARBA00022801"/>
    </source>
</evidence>
<dbReference type="EMBL" id="PKPP01003099">
    <property type="protein sequence ID" value="PWA71327.1"/>
    <property type="molecule type" value="Genomic_DNA"/>
</dbReference>
<comment type="similarity">
    <text evidence="1">Belongs to the glycosyl hydrolase 3 family.</text>
</comment>
<gene>
    <name evidence="5" type="ORF">CTI12_AA281180</name>
</gene>
<proteinExistence type="inferred from homology"/>
<comment type="caution">
    <text evidence="5">The sequence shown here is derived from an EMBL/GenBank/DDBJ whole genome shotgun (WGS) entry which is preliminary data.</text>
</comment>
<dbReference type="GO" id="GO:0009505">
    <property type="term" value="C:plant-type cell wall"/>
    <property type="evidence" value="ECO:0007669"/>
    <property type="project" value="TreeGrafter"/>
</dbReference>
<dbReference type="STRING" id="35608.A0A2U1NCX1"/>
<keyword evidence="6" id="KW-1185">Reference proteome</keyword>